<keyword evidence="8" id="KW-1185">Reference proteome</keyword>
<dbReference type="Pfam" id="PF02384">
    <property type="entry name" value="N6_Mtase"/>
    <property type="match status" value="1"/>
</dbReference>
<sequence length="584" mass="68614">MDILLSAYEKQFDKFEENFESTYIKTESGKISLQKYLKLCDVKPRNIYSANNDFYDRYKKEAFIIYQSLLYIKEVYKISIKKIIQDIPEIETYYKWIIDMFENQNINTLVLPYKNKFKEVLRTKLDNYFKTVDRREYGEYYTPEDLIKLSYEHIEKNIENRVVDPACGSGFFLQVYIEELIKNDSLFNSNQIEIIKQNIHGYDIFPFPIITTKLLLGTTLNEHFGVNKNIFRFDNIQVHNTVSSLKCINNKTSDILQENFDLIIGNPPYFRIQPDDKNEICDCVSYGHNYIHNLFLHWGIQHLNSQGMLCLFLPQSILSGYYYQKMRKEILNECNLDLIISDKNHEKSFLVQQDIMILYLTKTDNKDDSFQIGTPNEDLTDVYIYKLPLNITDNSLKIIPVFKNVNQYIALDRLSSHSIVDKLYEVKLKTGNFVWNQNKESVLKDYQKGAIPLISGPNITETEISLGEHTKFSYCIPNSKKYLMHDSAILYRRMSPIGNEQRMIARVIDKDKIPVYAIENHVNSINCVNWSKKDLDELLEFITSKDFNILINAFCHTNQISTNEMKIIFETLINVKNSKKVLST</sequence>
<dbReference type="RefSeq" id="WP_216683563.1">
    <property type="nucleotide sequence ID" value="NZ_JAHLZN010000010.1"/>
</dbReference>
<gene>
    <name evidence="7" type="ORF">KQ656_07040</name>
</gene>
<evidence type="ECO:0000256" key="2">
    <source>
        <dbReference type="ARBA" id="ARBA00022603"/>
    </source>
</evidence>
<dbReference type="EC" id="2.1.1.72" evidence="1"/>
<keyword evidence="4" id="KW-0680">Restriction system</keyword>
<dbReference type="EMBL" id="JAHLZN010000010">
    <property type="protein sequence ID" value="MBU6113708.1"/>
    <property type="molecule type" value="Genomic_DNA"/>
</dbReference>
<keyword evidence="3" id="KW-0808">Transferase</keyword>
<dbReference type="Proteomes" id="UP000770161">
    <property type="component" value="Unassembled WGS sequence"/>
</dbReference>
<proteinExistence type="predicted"/>
<dbReference type="InterPro" id="IPR002052">
    <property type="entry name" value="DNA_methylase_N6_adenine_CS"/>
</dbReference>
<dbReference type="PROSITE" id="PS00092">
    <property type="entry name" value="N6_MTASE"/>
    <property type="match status" value="1"/>
</dbReference>
<keyword evidence="2 7" id="KW-0489">Methyltransferase</keyword>
<dbReference type="PANTHER" id="PTHR33841">
    <property type="entry name" value="DNA METHYLTRANSFERASE YEEA-RELATED"/>
    <property type="match status" value="1"/>
</dbReference>
<evidence type="ECO:0000256" key="4">
    <source>
        <dbReference type="ARBA" id="ARBA00022747"/>
    </source>
</evidence>
<evidence type="ECO:0000259" key="6">
    <source>
        <dbReference type="Pfam" id="PF02384"/>
    </source>
</evidence>
<evidence type="ECO:0000256" key="3">
    <source>
        <dbReference type="ARBA" id="ARBA00022679"/>
    </source>
</evidence>
<reference evidence="7 8" key="1">
    <citation type="submission" date="2021-06" db="EMBL/GenBank/DDBJ databases">
        <title>Staphylococcus lentus K169 genome sequencing.</title>
        <authorList>
            <person name="Sundareshan S."/>
            <person name="Akhila D.S."/>
            <person name="Prachi D."/>
            <person name="Sivakumar R."/>
            <person name="Rajendhran J."/>
            <person name="Isloor S."/>
            <person name="Hegde N.R."/>
        </authorList>
    </citation>
    <scope>NUCLEOTIDE SEQUENCE [LARGE SCALE GENOMIC DNA]</scope>
    <source>
        <strain evidence="7 8">K169</strain>
    </source>
</reference>
<organism evidence="7 8">
    <name type="scientific">Mammaliicoccus lentus</name>
    <name type="common">Staphylococcus lentus</name>
    <dbReference type="NCBI Taxonomy" id="42858"/>
    <lineage>
        <taxon>Bacteria</taxon>
        <taxon>Bacillati</taxon>
        <taxon>Bacillota</taxon>
        <taxon>Bacilli</taxon>
        <taxon>Bacillales</taxon>
        <taxon>Staphylococcaceae</taxon>
        <taxon>Mammaliicoccus</taxon>
    </lineage>
</organism>
<evidence type="ECO:0000313" key="8">
    <source>
        <dbReference type="Proteomes" id="UP000770161"/>
    </source>
</evidence>
<dbReference type="InterPro" id="IPR050953">
    <property type="entry name" value="N4_N6_ade-DNA_methylase"/>
</dbReference>
<comment type="caution">
    <text evidence="7">The sequence shown here is derived from an EMBL/GenBank/DDBJ whole genome shotgun (WGS) entry which is preliminary data.</text>
</comment>
<accession>A0ABS6GXJ5</accession>
<dbReference type="PANTHER" id="PTHR33841:SF1">
    <property type="entry name" value="DNA METHYLTRANSFERASE A"/>
    <property type="match status" value="1"/>
</dbReference>
<evidence type="ECO:0000313" key="7">
    <source>
        <dbReference type="EMBL" id="MBU6113708.1"/>
    </source>
</evidence>
<comment type="catalytic activity">
    <reaction evidence="5">
        <text>a 2'-deoxyadenosine in DNA + S-adenosyl-L-methionine = an N(6)-methyl-2'-deoxyadenosine in DNA + S-adenosyl-L-homocysteine + H(+)</text>
        <dbReference type="Rhea" id="RHEA:15197"/>
        <dbReference type="Rhea" id="RHEA-COMP:12418"/>
        <dbReference type="Rhea" id="RHEA-COMP:12419"/>
        <dbReference type="ChEBI" id="CHEBI:15378"/>
        <dbReference type="ChEBI" id="CHEBI:57856"/>
        <dbReference type="ChEBI" id="CHEBI:59789"/>
        <dbReference type="ChEBI" id="CHEBI:90615"/>
        <dbReference type="ChEBI" id="CHEBI:90616"/>
        <dbReference type="EC" id="2.1.1.72"/>
    </reaction>
</comment>
<evidence type="ECO:0000256" key="5">
    <source>
        <dbReference type="ARBA" id="ARBA00047942"/>
    </source>
</evidence>
<dbReference type="InterPro" id="IPR003356">
    <property type="entry name" value="DNA_methylase_A-5"/>
</dbReference>
<dbReference type="GO" id="GO:0008168">
    <property type="term" value="F:methyltransferase activity"/>
    <property type="evidence" value="ECO:0007669"/>
    <property type="project" value="UniProtKB-KW"/>
</dbReference>
<evidence type="ECO:0000256" key="1">
    <source>
        <dbReference type="ARBA" id="ARBA00011900"/>
    </source>
</evidence>
<name>A0ABS6GXJ5_MAMLE</name>
<protein>
    <recommendedName>
        <fullName evidence="1">site-specific DNA-methyltransferase (adenine-specific)</fullName>
        <ecNumber evidence="1">2.1.1.72</ecNumber>
    </recommendedName>
</protein>
<feature type="domain" description="DNA methylase adenine-specific" evidence="6">
    <location>
        <begin position="128"/>
        <end position="366"/>
    </location>
</feature>
<dbReference type="GO" id="GO:0032259">
    <property type="term" value="P:methylation"/>
    <property type="evidence" value="ECO:0007669"/>
    <property type="project" value="UniProtKB-KW"/>
</dbReference>